<feature type="transmembrane region" description="Helical" evidence="1">
    <location>
        <begin position="60"/>
        <end position="77"/>
    </location>
</feature>
<evidence type="ECO:0000313" key="2">
    <source>
        <dbReference type="EMBL" id="SFW41647.1"/>
    </source>
</evidence>
<evidence type="ECO:0000256" key="1">
    <source>
        <dbReference type="SAM" id="Phobius"/>
    </source>
</evidence>
<dbReference type="PANTHER" id="PTHR31446:SF39">
    <property type="entry name" value="ACID PHOSPHATASE_VANADIUM-DEPENDENT HALOPEROXIDASE-RELATED PROTEIN"/>
    <property type="match status" value="1"/>
</dbReference>
<dbReference type="InterPro" id="IPR003832">
    <property type="entry name" value="DUF212"/>
</dbReference>
<dbReference type="RefSeq" id="WP_072306286.1">
    <property type="nucleotide sequence ID" value="NZ_FPJA01000007.1"/>
</dbReference>
<evidence type="ECO:0008006" key="4">
    <source>
        <dbReference type="Google" id="ProtNLM"/>
    </source>
</evidence>
<feature type="transmembrane region" description="Helical" evidence="1">
    <location>
        <begin position="33"/>
        <end position="54"/>
    </location>
</feature>
<organism evidence="2 3">
    <name type="scientific">Selenomonas ruminantium</name>
    <dbReference type="NCBI Taxonomy" id="971"/>
    <lineage>
        <taxon>Bacteria</taxon>
        <taxon>Bacillati</taxon>
        <taxon>Bacillota</taxon>
        <taxon>Negativicutes</taxon>
        <taxon>Selenomonadales</taxon>
        <taxon>Selenomonadaceae</taxon>
        <taxon>Selenomonas</taxon>
    </lineage>
</organism>
<evidence type="ECO:0000313" key="3">
    <source>
        <dbReference type="Proteomes" id="UP000182958"/>
    </source>
</evidence>
<dbReference type="Proteomes" id="UP000182958">
    <property type="component" value="Unassembled WGS sequence"/>
</dbReference>
<dbReference type="EMBL" id="FPJA01000007">
    <property type="protein sequence ID" value="SFW41647.1"/>
    <property type="molecule type" value="Genomic_DNA"/>
</dbReference>
<protein>
    <recommendedName>
        <fullName evidence="4">Divergent PAP2 family protein</fullName>
    </recommendedName>
</protein>
<proteinExistence type="predicted"/>
<keyword evidence="1" id="KW-0812">Transmembrane</keyword>
<feature type="transmembrane region" description="Helical" evidence="1">
    <location>
        <begin position="6"/>
        <end position="26"/>
    </location>
</feature>
<gene>
    <name evidence="2" type="ORF">SAMN02910323_1729</name>
</gene>
<keyword evidence="1" id="KW-0472">Membrane</keyword>
<reference evidence="3" key="1">
    <citation type="submission" date="2016-11" db="EMBL/GenBank/DDBJ databases">
        <authorList>
            <person name="Varghese N."/>
            <person name="Submissions S."/>
        </authorList>
    </citation>
    <scope>NUCLEOTIDE SEQUENCE [LARGE SCALE GENOMIC DNA]</scope>
    <source>
        <strain evidence="3">C3</strain>
    </source>
</reference>
<dbReference type="PANTHER" id="PTHR31446">
    <property type="entry name" value="ACID PHOSPHATASE/VANADIUM-DEPENDENT HALOPEROXIDASE-RELATED PROTEIN"/>
    <property type="match status" value="1"/>
</dbReference>
<keyword evidence="3" id="KW-1185">Reference proteome</keyword>
<sequence>MIYILMPFIAWCMAGCVKFAINYIRFGKEAKSLIGYGGFPSTHTTIMSSVVFLTGFKEGFATPLFSLGMGALLILIIDAHGLRRKVGEQAKVLNQLQHEKVLRERMGHSWGEIFAGAMLGAFLAYCGICYQGFIDL</sequence>
<feature type="transmembrane region" description="Helical" evidence="1">
    <location>
        <begin position="113"/>
        <end position="133"/>
    </location>
</feature>
<dbReference type="Pfam" id="PF02681">
    <property type="entry name" value="DUF212"/>
    <property type="match status" value="1"/>
</dbReference>
<dbReference type="AlphaFoldDB" id="A0A1K1P233"/>
<name>A0A1K1P233_SELRU</name>
<accession>A0A1K1P233</accession>
<keyword evidence="1" id="KW-1133">Transmembrane helix</keyword>